<organism evidence="2 3">
    <name type="scientific">Desulforapulum autotrophicum (strain ATCC 43914 / DSM 3382 / VKM B-1955 / HRM2)</name>
    <name type="common">Desulfobacterium autotrophicum</name>
    <dbReference type="NCBI Taxonomy" id="177437"/>
    <lineage>
        <taxon>Bacteria</taxon>
        <taxon>Pseudomonadati</taxon>
        <taxon>Thermodesulfobacteriota</taxon>
        <taxon>Desulfobacteria</taxon>
        <taxon>Desulfobacterales</taxon>
        <taxon>Desulfobacteraceae</taxon>
        <taxon>Desulforapulum</taxon>
    </lineage>
</organism>
<reference evidence="2 3" key="1">
    <citation type="journal article" date="2009" name="Environ. Microbiol.">
        <title>Genome sequence of Desulfobacterium autotrophicum HRM2, a marine sulfate reducer oxidizing organic carbon completely to carbon dioxide.</title>
        <authorList>
            <person name="Strittmatter A.W."/>
            <person name="Liesegang H."/>
            <person name="Rabus R."/>
            <person name="Decker I."/>
            <person name="Amann J."/>
            <person name="Andres S."/>
            <person name="Henne A."/>
            <person name="Fricke W.F."/>
            <person name="Martinez-Arias R."/>
            <person name="Bartels D."/>
            <person name="Goesmann A."/>
            <person name="Krause L."/>
            <person name="Puehler A."/>
            <person name="Klenk H.P."/>
            <person name="Richter M."/>
            <person name="Schuler M."/>
            <person name="Gloeckner F.O."/>
            <person name="Meyerdierks A."/>
            <person name="Gottschalk G."/>
            <person name="Amann R."/>
        </authorList>
    </citation>
    <scope>NUCLEOTIDE SEQUENCE [LARGE SCALE GENOMIC DNA]</scope>
    <source>
        <strain evidence="3">ATCC 43914 / DSM 3382 / HRM2</strain>
    </source>
</reference>
<dbReference type="CDD" id="cd06848">
    <property type="entry name" value="GCS_H"/>
    <property type="match status" value="1"/>
</dbReference>
<dbReference type="GO" id="GO:0019464">
    <property type="term" value="P:glycine decarboxylation via glycine cleavage system"/>
    <property type="evidence" value="ECO:0007669"/>
    <property type="project" value="InterPro"/>
</dbReference>
<evidence type="ECO:0000256" key="1">
    <source>
        <dbReference type="ARBA" id="ARBA00022823"/>
    </source>
</evidence>
<dbReference type="Proteomes" id="UP000000442">
    <property type="component" value="Chromosome"/>
</dbReference>
<dbReference type="Gene3D" id="2.40.50.100">
    <property type="match status" value="1"/>
</dbReference>
<dbReference type="KEGG" id="dat:HRM2_46800"/>
<dbReference type="OrthoDB" id="5522904at2"/>
<evidence type="ECO:0000313" key="2">
    <source>
        <dbReference type="EMBL" id="ACN17736.1"/>
    </source>
</evidence>
<dbReference type="PANTHER" id="PTHR11715:SF3">
    <property type="entry name" value="GLYCINE CLEAVAGE SYSTEM H PROTEIN-RELATED"/>
    <property type="match status" value="1"/>
</dbReference>
<dbReference type="eggNOG" id="COG0509">
    <property type="taxonomic scope" value="Bacteria"/>
</dbReference>
<evidence type="ECO:0000313" key="3">
    <source>
        <dbReference type="Proteomes" id="UP000000442"/>
    </source>
</evidence>
<accession>C0QH77</accession>
<dbReference type="RefSeq" id="WP_015906446.1">
    <property type="nucleotide sequence ID" value="NC_012108.1"/>
</dbReference>
<protein>
    <submittedName>
        <fullName evidence="2">Glycine cleavage system H protein</fullName>
    </submittedName>
</protein>
<keyword evidence="1" id="KW-0450">Lipoyl</keyword>
<dbReference type="GO" id="GO:0005960">
    <property type="term" value="C:glycine cleavage complex"/>
    <property type="evidence" value="ECO:0007669"/>
    <property type="project" value="InterPro"/>
</dbReference>
<dbReference type="InterPro" id="IPR011053">
    <property type="entry name" value="Single_hybrid_motif"/>
</dbReference>
<proteinExistence type="predicted"/>
<dbReference type="AlphaFoldDB" id="C0QH77"/>
<keyword evidence="3" id="KW-1185">Reference proteome</keyword>
<dbReference type="EMBL" id="CP001087">
    <property type="protein sequence ID" value="ACN17736.1"/>
    <property type="molecule type" value="Genomic_DNA"/>
</dbReference>
<gene>
    <name evidence="2" type="ordered locus">HRM2_46800</name>
</gene>
<dbReference type="SUPFAM" id="SSF51230">
    <property type="entry name" value="Single hybrid motif"/>
    <property type="match status" value="1"/>
</dbReference>
<dbReference type="InterPro" id="IPR002930">
    <property type="entry name" value="GCV_H"/>
</dbReference>
<dbReference type="InterPro" id="IPR033753">
    <property type="entry name" value="GCV_H/Fam206"/>
</dbReference>
<dbReference type="Pfam" id="PF01597">
    <property type="entry name" value="GCV_H"/>
    <property type="match status" value="1"/>
</dbReference>
<dbReference type="STRING" id="177437.HRM2_46800"/>
<dbReference type="GO" id="GO:0005829">
    <property type="term" value="C:cytosol"/>
    <property type="evidence" value="ECO:0007669"/>
    <property type="project" value="TreeGrafter"/>
</dbReference>
<name>C0QH77_DESAH</name>
<dbReference type="GO" id="GO:0009249">
    <property type="term" value="P:protein lipoylation"/>
    <property type="evidence" value="ECO:0007669"/>
    <property type="project" value="TreeGrafter"/>
</dbReference>
<sequence length="305" mass="34013">MKPSSTKFRVKGFQVLEDQCIWMLSGVVNFRLCDKAYNCYDCAFDKAMSKAMGRSGNKKQDWADAMKENHDGASRPCRHLATGRIQQPKICTNNYDCGRCEFDQMLDDVEATQLRTGVSYHKASGFTVADDYYYHTGHTWVRVEHGGLARIGIDDFVMHLFGTATINALPRVGTRITKDRPALTLAQQGNLAPILSPVTGTVVAVNQQVQNHPEMMHTHPYDNGWLLLVNTTSPVKGYNDLFYGDRGIDFINDAFSQLNRLMGAEYEGLAATGGEPVSDFFGLNPGVGWDRLVNTFLTPREPDKS</sequence>
<dbReference type="HOGENOM" id="CLU_914393_0_0_7"/>
<dbReference type="PANTHER" id="PTHR11715">
    <property type="entry name" value="GLYCINE CLEAVAGE SYSTEM H PROTEIN"/>
    <property type="match status" value="1"/>
</dbReference>